<sequence length="96" mass="11110">MKQIWSPMGHLQTDVDSITKQLKQIFGAQAKIKKIEVGDTPHHLYITVSRRKTPVIVILPRPIRQSTEKPDHGTWSYDYGDHDEVVVVLKRSHDLR</sequence>
<comment type="caution">
    <text evidence="1">The sequence shown here is derived from an EMBL/GenBank/DDBJ whole genome shotgun (WGS) entry which is preliminary data.</text>
</comment>
<organism evidence="1 2">
    <name type="scientific">Candidatus Doudnabacteria bacterium RIFCSPHIGHO2_01_FULL_46_14</name>
    <dbReference type="NCBI Taxonomy" id="1817824"/>
    <lineage>
        <taxon>Bacteria</taxon>
        <taxon>Candidatus Doudnaibacteriota</taxon>
    </lineage>
</organism>
<dbReference type="AlphaFoldDB" id="A0A1F5NKB8"/>
<dbReference type="STRING" id="1817824.A2751_02285"/>
<protein>
    <submittedName>
        <fullName evidence="1">Uncharacterized protein</fullName>
    </submittedName>
</protein>
<evidence type="ECO:0000313" key="1">
    <source>
        <dbReference type="EMBL" id="OGE77850.1"/>
    </source>
</evidence>
<gene>
    <name evidence="1" type="ORF">A2751_02285</name>
</gene>
<reference evidence="1 2" key="1">
    <citation type="journal article" date="2016" name="Nat. Commun.">
        <title>Thousands of microbial genomes shed light on interconnected biogeochemical processes in an aquifer system.</title>
        <authorList>
            <person name="Anantharaman K."/>
            <person name="Brown C.T."/>
            <person name="Hug L.A."/>
            <person name="Sharon I."/>
            <person name="Castelle C.J."/>
            <person name="Probst A.J."/>
            <person name="Thomas B.C."/>
            <person name="Singh A."/>
            <person name="Wilkins M.J."/>
            <person name="Karaoz U."/>
            <person name="Brodie E.L."/>
            <person name="Williams K.H."/>
            <person name="Hubbard S.S."/>
            <person name="Banfield J.F."/>
        </authorList>
    </citation>
    <scope>NUCLEOTIDE SEQUENCE [LARGE SCALE GENOMIC DNA]</scope>
</reference>
<name>A0A1F5NKB8_9BACT</name>
<accession>A0A1F5NKB8</accession>
<dbReference type="EMBL" id="MFEK01000016">
    <property type="protein sequence ID" value="OGE77850.1"/>
    <property type="molecule type" value="Genomic_DNA"/>
</dbReference>
<evidence type="ECO:0000313" key="2">
    <source>
        <dbReference type="Proteomes" id="UP000176864"/>
    </source>
</evidence>
<proteinExistence type="predicted"/>
<dbReference type="Proteomes" id="UP000176864">
    <property type="component" value="Unassembled WGS sequence"/>
</dbReference>